<gene>
    <name evidence="1" type="ORF">KUV50_09720</name>
</gene>
<proteinExistence type="predicted"/>
<comment type="caution">
    <text evidence="1">The sequence shown here is derived from an EMBL/GenBank/DDBJ whole genome shotgun (WGS) entry which is preliminary data.</text>
</comment>
<sequence>MVKLTKNLIEDLSKFTGKHCISIYLPTHQYGEEVKSGKDIIVFKNSVAEVKDRLEESGMSPRKIESLLEPFYKLIEDPIFWNNQLDGLAVFAGEDFFKTVHLKTNVSKIQWVSDHFLLTPLIAHLEPKWEFYVLALDLKNITLYHGSNTDIEDITDTLPGLPRELTDVVSDEDRSAGLQFRSQQGGSGEAMYHGHGGGKEIRKKEILRFFREINESVISFLRSENKPLIIFSQEYLFPIYQEANEYGNLLNNLIAKHPAGVQLDEIHNKAWDLIKPLFFENRDGKIETFKQIHGVGKTTTDIEEIVLAGRQGRIDTLFIAKNKDILGYYDQSNNEVVVKEMPWTRKNSLVNDAAIHTFSTGGDVFPLEQDKMPDSQKPVNALLRQ</sequence>
<dbReference type="Proteomes" id="UP000753961">
    <property type="component" value="Unassembled WGS sequence"/>
</dbReference>
<reference evidence="1" key="1">
    <citation type="submission" date="2021-06" db="EMBL/GenBank/DDBJ databases">
        <title>44 bacteria genomes isolated from Dapeng, Shenzhen.</title>
        <authorList>
            <person name="Zheng W."/>
            <person name="Yu S."/>
            <person name="Huang Y."/>
        </authorList>
    </citation>
    <scope>NUCLEOTIDE SEQUENCE</scope>
    <source>
        <strain evidence="1">DP5N28-2</strain>
    </source>
</reference>
<dbReference type="RefSeq" id="WP_222579944.1">
    <property type="nucleotide sequence ID" value="NZ_JAHVHU010000008.1"/>
</dbReference>
<accession>A0A953LD27</accession>
<evidence type="ECO:0000313" key="1">
    <source>
        <dbReference type="EMBL" id="MBY5958409.1"/>
    </source>
</evidence>
<dbReference type="EMBL" id="JAHVHU010000008">
    <property type="protein sequence ID" value="MBY5958409.1"/>
    <property type="molecule type" value="Genomic_DNA"/>
</dbReference>
<dbReference type="InterPro" id="IPR040837">
    <property type="entry name" value="Bact_RF_family7"/>
</dbReference>
<name>A0A953LD27_9BACT</name>
<dbReference type="AlphaFoldDB" id="A0A953LD27"/>
<keyword evidence="2" id="KW-1185">Reference proteome</keyword>
<protein>
    <submittedName>
        <fullName evidence="1">Uncharacterized protein</fullName>
    </submittedName>
</protein>
<dbReference type="Pfam" id="PF18849">
    <property type="entry name" value="baeRF_family7"/>
    <property type="match status" value="1"/>
</dbReference>
<evidence type="ECO:0000313" key="2">
    <source>
        <dbReference type="Proteomes" id="UP000753961"/>
    </source>
</evidence>
<organism evidence="1 2">
    <name type="scientific">Membranihabitans marinus</name>
    <dbReference type="NCBI Taxonomy" id="1227546"/>
    <lineage>
        <taxon>Bacteria</taxon>
        <taxon>Pseudomonadati</taxon>
        <taxon>Bacteroidota</taxon>
        <taxon>Saprospiria</taxon>
        <taxon>Saprospirales</taxon>
        <taxon>Saprospiraceae</taxon>
        <taxon>Membranihabitans</taxon>
    </lineage>
</organism>